<reference evidence="2 3" key="1">
    <citation type="submission" date="2024-08" db="EMBL/GenBank/DDBJ databases">
        <title>Insights into the chromosomal genome structure of Flemingia macrophylla.</title>
        <authorList>
            <person name="Ding Y."/>
            <person name="Zhao Y."/>
            <person name="Bi W."/>
            <person name="Wu M."/>
            <person name="Zhao G."/>
            <person name="Gong Y."/>
            <person name="Li W."/>
            <person name="Zhang P."/>
        </authorList>
    </citation>
    <scope>NUCLEOTIDE SEQUENCE [LARGE SCALE GENOMIC DNA]</scope>
    <source>
        <strain evidence="2">DYQJB</strain>
        <tissue evidence="2">Leaf</tissue>
    </source>
</reference>
<protein>
    <submittedName>
        <fullName evidence="2">Uncharacterized protein</fullName>
    </submittedName>
</protein>
<gene>
    <name evidence="2" type="ORF">Fmac_005623</name>
</gene>
<evidence type="ECO:0000256" key="1">
    <source>
        <dbReference type="SAM" id="MobiDB-lite"/>
    </source>
</evidence>
<dbReference type="Proteomes" id="UP001603857">
    <property type="component" value="Unassembled WGS sequence"/>
</dbReference>
<dbReference type="AlphaFoldDB" id="A0ABD1N899"/>
<dbReference type="EMBL" id="JBGMDY010000002">
    <property type="protein sequence ID" value="KAL2344338.1"/>
    <property type="molecule type" value="Genomic_DNA"/>
</dbReference>
<accession>A0ABD1N899</accession>
<proteinExistence type="predicted"/>
<comment type="caution">
    <text evidence="2">The sequence shown here is derived from an EMBL/GenBank/DDBJ whole genome shotgun (WGS) entry which is preliminary data.</text>
</comment>
<feature type="region of interest" description="Disordered" evidence="1">
    <location>
        <begin position="74"/>
        <end position="121"/>
    </location>
</feature>
<keyword evidence="3" id="KW-1185">Reference proteome</keyword>
<evidence type="ECO:0000313" key="2">
    <source>
        <dbReference type="EMBL" id="KAL2344338.1"/>
    </source>
</evidence>
<name>A0ABD1N899_9FABA</name>
<sequence length="170" mass="18955">MKPTFAMIHPAGVETKRRCFGHDASGRHRMKPTFAMIHPAGVETKRRCFGHDASGRHRMKPTFAMIHPVEKKLGGICTGNGQRPARVDQGTGRPGQDGADRSDQGRFDFSSPHHKRHVSTVTWPTWPPPTISPYDSAHLGLRHRIIDDLAHLASANNLPLSNCTRWESNQ</sequence>
<organism evidence="2 3">
    <name type="scientific">Flemingia macrophylla</name>
    <dbReference type="NCBI Taxonomy" id="520843"/>
    <lineage>
        <taxon>Eukaryota</taxon>
        <taxon>Viridiplantae</taxon>
        <taxon>Streptophyta</taxon>
        <taxon>Embryophyta</taxon>
        <taxon>Tracheophyta</taxon>
        <taxon>Spermatophyta</taxon>
        <taxon>Magnoliopsida</taxon>
        <taxon>eudicotyledons</taxon>
        <taxon>Gunneridae</taxon>
        <taxon>Pentapetalae</taxon>
        <taxon>rosids</taxon>
        <taxon>fabids</taxon>
        <taxon>Fabales</taxon>
        <taxon>Fabaceae</taxon>
        <taxon>Papilionoideae</taxon>
        <taxon>50 kb inversion clade</taxon>
        <taxon>NPAAA clade</taxon>
        <taxon>indigoferoid/millettioid clade</taxon>
        <taxon>Phaseoleae</taxon>
        <taxon>Flemingia</taxon>
    </lineage>
</organism>
<evidence type="ECO:0000313" key="3">
    <source>
        <dbReference type="Proteomes" id="UP001603857"/>
    </source>
</evidence>